<evidence type="ECO:0000313" key="2">
    <source>
        <dbReference type="Proteomes" id="UP000002066"/>
    </source>
</evidence>
<organism evidence="1 2">
    <name type="scientific">Streptomyces pratensis (strain ATCC 33331 / IAF-45CD)</name>
    <dbReference type="NCBI Taxonomy" id="591167"/>
    <lineage>
        <taxon>Bacteria</taxon>
        <taxon>Bacillati</taxon>
        <taxon>Actinomycetota</taxon>
        <taxon>Actinomycetes</taxon>
        <taxon>Kitasatosporales</taxon>
        <taxon>Streptomycetaceae</taxon>
        <taxon>Streptomyces</taxon>
    </lineage>
</organism>
<dbReference type="InterPro" id="IPR010866">
    <property type="entry name" value="A-2_8-polyST"/>
</dbReference>
<proteinExistence type="predicted"/>
<dbReference type="KEGG" id="sfa:Sfla_2379"/>
<name>A0A8D3WF16_STRFA</name>
<dbReference type="OrthoDB" id="3723482at2"/>
<reference evidence="1 2" key="1">
    <citation type="submission" date="2011-01" db="EMBL/GenBank/DDBJ databases">
        <title>Complete sequence of chromosome of Streptomyces flavogriseus ATCC 33331.</title>
        <authorList>
            <consortium name="US DOE Joint Genome Institute"/>
            <person name="Lucas S."/>
            <person name="Copeland A."/>
            <person name="Lapidus A."/>
            <person name="Cheng J.-F."/>
            <person name="Goodwin L."/>
            <person name="Pitluck S."/>
            <person name="Davenport K."/>
            <person name="Detter J.C."/>
            <person name="Han C."/>
            <person name="Tapia R."/>
            <person name="Land M."/>
            <person name="Hauser L."/>
            <person name="Kyrpides N."/>
            <person name="Ivanova N."/>
            <person name="Ovchinnikova G."/>
            <person name="Pagani I."/>
            <person name="Brumm P."/>
            <person name="Mead D."/>
            <person name="Woyke T."/>
        </authorList>
    </citation>
    <scope>NUCLEOTIDE SEQUENCE [LARGE SCALE GENOMIC DNA]</scope>
    <source>
        <strain evidence="2">ATCC 33331 / IAF-45CD</strain>
    </source>
</reference>
<dbReference type="Proteomes" id="UP000002066">
    <property type="component" value="Chromosome"/>
</dbReference>
<dbReference type="AlphaFoldDB" id="A0A8D3WF16"/>
<sequence length="467" mass="51281">MSGRRSTQLFFACSQYAAATVTAAIRAGLFGPRDEHRRLLVVSDTSYAPEVGTPLDRMDGFECLRPEFDTVISWNDFISPFHPAGWFPREQDTLLWERYLRLAWDLGDGLVEIACESIQANPSNAVAKIFGESPVHVYADGLMSYGPTRSKIDPLIGTRVQRLLHLDLVPGLRPLLLSEFDVVPEIVPTAEFLTVLSELSDSAAAFTAPQVPDSPALLLGQYLSAIDVLTPAEEEDLHVRMVRGAVGLGHRRIVFKPHPSAPAGWSRALEEEAERLGAELTVLDAPVIAEVVYQRLNPALVVGAFSTALLTASAFYGIPVARIGTDTLLSGLTPYQNSNRMPLTIVDALLPDLEDPAEVTAWSLPDENTVQQEFTGLVTAVGFAMQPKIYPQLRPAAEAFLARQSAAGRNRYFRRRRLTALALPGALPSQFDFLPRNPTVRRFARQARTWQRAASRRMPGAGRVNGS</sequence>
<accession>A0A8D3WF16</accession>
<protein>
    <submittedName>
        <fullName evidence="1">Uncharacterized protein</fullName>
    </submittedName>
</protein>
<gene>
    <name evidence="1" type="ordered locus">Sfla_2379</name>
</gene>
<dbReference type="Pfam" id="PF07388">
    <property type="entry name" value="A-2_8-polyST"/>
    <property type="match status" value="1"/>
</dbReference>
<evidence type="ECO:0000313" key="1">
    <source>
        <dbReference type="EMBL" id="ADW03808.1"/>
    </source>
</evidence>
<dbReference type="EMBL" id="CP002475">
    <property type="protein sequence ID" value="ADW03808.1"/>
    <property type="molecule type" value="Genomic_DNA"/>
</dbReference>